<proteinExistence type="predicted"/>
<dbReference type="Gene3D" id="1.25.40.10">
    <property type="entry name" value="Tetratricopeptide repeat domain"/>
    <property type="match status" value="1"/>
</dbReference>
<reference evidence="1 2" key="1">
    <citation type="submission" date="2023-03" db="EMBL/GenBank/DDBJ databases">
        <title>Draft genome sequence of Thalassotalea eurytherma JCM 18482T.</title>
        <authorList>
            <person name="Sawabe T."/>
        </authorList>
    </citation>
    <scope>NUCLEOTIDE SEQUENCE [LARGE SCALE GENOMIC DNA]</scope>
    <source>
        <strain evidence="1 2">JCM 18482</strain>
    </source>
</reference>
<name>A0ABQ6H136_9GAMM</name>
<dbReference type="InterPro" id="IPR011990">
    <property type="entry name" value="TPR-like_helical_dom_sf"/>
</dbReference>
<comment type="caution">
    <text evidence="1">The sequence shown here is derived from an EMBL/GenBank/DDBJ whole genome shotgun (WGS) entry which is preliminary data.</text>
</comment>
<dbReference type="EMBL" id="BSSU01000003">
    <property type="protein sequence ID" value="GLX81204.1"/>
    <property type="molecule type" value="Genomic_DNA"/>
</dbReference>
<dbReference type="Proteomes" id="UP001157133">
    <property type="component" value="Unassembled WGS sequence"/>
</dbReference>
<sequence>MKPFLYPLIYASVLTGLCAAEKVFAQTSENIQEVCLLSQLKCLTEIDKRQPALKEKSFEWFQLEMLRHSSLFELERFDDLIATLEPWQNYNGLPHSFSLSVAIHKAKMLLMVGDKEAANRELDYAVSLLSDITHFNGNPMLIVMMANALLVMGEYEQGYKSLLDLELKYQHSPDPLLKREMYANLGHLASRLDRLNESIIYRQQSLEAAIHVGNTQQIGVAYSNLAATYKANEQYFEAIKNFQYAVNSARQSLDKHTNTKAKLRMTECYIAIGNFVNAKDVLSTINANGIGRSSKVLYDDLMRVVYEKSPAN</sequence>
<evidence type="ECO:0000313" key="1">
    <source>
        <dbReference type="EMBL" id="GLX81204.1"/>
    </source>
</evidence>
<gene>
    <name evidence="1" type="ORF">theurythT_06560</name>
</gene>
<evidence type="ECO:0000313" key="2">
    <source>
        <dbReference type="Proteomes" id="UP001157133"/>
    </source>
</evidence>
<organism evidence="1 2">
    <name type="scientific">Thalassotalea eurytherma</name>
    <dbReference type="NCBI Taxonomy" id="1144278"/>
    <lineage>
        <taxon>Bacteria</taxon>
        <taxon>Pseudomonadati</taxon>
        <taxon>Pseudomonadota</taxon>
        <taxon>Gammaproteobacteria</taxon>
        <taxon>Alteromonadales</taxon>
        <taxon>Colwelliaceae</taxon>
        <taxon>Thalassotalea</taxon>
    </lineage>
</organism>
<evidence type="ECO:0008006" key="3">
    <source>
        <dbReference type="Google" id="ProtNLM"/>
    </source>
</evidence>
<dbReference type="RefSeq" id="WP_284206531.1">
    <property type="nucleotide sequence ID" value="NZ_BSSU01000003.1"/>
</dbReference>
<protein>
    <recommendedName>
        <fullName evidence="3">Tetratricopeptide repeat protein</fullName>
    </recommendedName>
</protein>
<accession>A0ABQ6H136</accession>
<keyword evidence="2" id="KW-1185">Reference proteome</keyword>
<dbReference type="SUPFAM" id="SSF48452">
    <property type="entry name" value="TPR-like"/>
    <property type="match status" value="1"/>
</dbReference>